<proteinExistence type="predicted"/>
<organism evidence="1">
    <name type="scientific">Anguilla anguilla</name>
    <name type="common">European freshwater eel</name>
    <name type="synonym">Muraena anguilla</name>
    <dbReference type="NCBI Taxonomy" id="7936"/>
    <lineage>
        <taxon>Eukaryota</taxon>
        <taxon>Metazoa</taxon>
        <taxon>Chordata</taxon>
        <taxon>Craniata</taxon>
        <taxon>Vertebrata</taxon>
        <taxon>Euteleostomi</taxon>
        <taxon>Actinopterygii</taxon>
        <taxon>Neopterygii</taxon>
        <taxon>Teleostei</taxon>
        <taxon>Anguilliformes</taxon>
        <taxon>Anguillidae</taxon>
        <taxon>Anguilla</taxon>
    </lineage>
</organism>
<reference evidence="1" key="1">
    <citation type="submission" date="2014-11" db="EMBL/GenBank/DDBJ databases">
        <authorList>
            <person name="Amaro Gonzalez C."/>
        </authorList>
    </citation>
    <scope>NUCLEOTIDE SEQUENCE</scope>
</reference>
<sequence>MIRYLISMCEENECPLASVAGKTTFS</sequence>
<dbReference type="EMBL" id="GBXM01034438">
    <property type="protein sequence ID" value="JAH74139.1"/>
    <property type="molecule type" value="Transcribed_RNA"/>
</dbReference>
<accession>A0A0E9V7P0</accession>
<protein>
    <submittedName>
        <fullName evidence="1">Uncharacterized protein</fullName>
    </submittedName>
</protein>
<dbReference type="AlphaFoldDB" id="A0A0E9V7P0"/>
<name>A0A0E9V7P0_ANGAN</name>
<evidence type="ECO:0000313" key="1">
    <source>
        <dbReference type="EMBL" id="JAH74139.1"/>
    </source>
</evidence>
<reference evidence="1" key="2">
    <citation type="journal article" date="2015" name="Fish Shellfish Immunol.">
        <title>Early steps in the European eel (Anguilla anguilla)-Vibrio vulnificus interaction in the gills: Role of the RtxA13 toxin.</title>
        <authorList>
            <person name="Callol A."/>
            <person name="Pajuelo D."/>
            <person name="Ebbesson L."/>
            <person name="Teles M."/>
            <person name="MacKenzie S."/>
            <person name="Amaro C."/>
        </authorList>
    </citation>
    <scope>NUCLEOTIDE SEQUENCE</scope>
</reference>